<reference evidence="1" key="1">
    <citation type="submission" date="2020-05" db="EMBL/GenBank/DDBJ databases">
        <title>Large-scale comparative analyses of tick genomes elucidate their genetic diversity and vector capacities.</title>
        <authorList>
            <person name="Jia N."/>
            <person name="Wang J."/>
            <person name="Shi W."/>
            <person name="Du L."/>
            <person name="Sun Y."/>
            <person name="Zhan W."/>
            <person name="Jiang J."/>
            <person name="Wang Q."/>
            <person name="Zhang B."/>
            <person name="Ji P."/>
            <person name="Sakyi L.B."/>
            <person name="Cui X."/>
            <person name="Yuan T."/>
            <person name="Jiang B."/>
            <person name="Yang W."/>
            <person name="Lam T.T.-Y."/>
            <person name="Chang Q."/>
            <person name="Ding S."/>
            <person name="Wang X."/>
            <person name="Zhu J."/>
            <person name="Ruan X."/>
            <person name="Zhao L."/>
            <person name="Wei J."/>
            <person name="Que T."/>
            <person name="Du C."/>
            <person name="Cheng J."/>
            <person name="Dai P."/>
            <person name="Han X."/>
            <person name="Huang E."/>
            <person name="Gao Y."/>
            <person name="Liu J."/>
            <person name="Shao H."/>
            <person name="Ye R."/>
            <person name="Li L."/>
            <person name="Wei W."/>
            <person name="Wang X."/>
            <person name="Wang C."/>
            <person name="Yang T."/>
            <person name="Huo Q."/>
            <person name="Li W."/>
            <person name="Guo W."/>
            <person name="Chen H."/>
            <person name="Zhou L."/>
            <person name="Ni X."/>
            <person name="Tian J."/>
            <person name="Zhou Y."/>
            <person name="Sheng Y."/>
            <person name="Liu T."/>
            <person name="Pan Y."/>
            <person name="Xia L."/>
            <person name="Li J."/>
            <person name="Zhao F."/>
            <person name="Cao W."/>
        </authorList>
    </citation>
    <scope>NUCLEOTIDE SEQUENCE</scope>
    <source>
        <strain evidence="1">Dsil-2018</strain>
    </source>
</reference>
<gene>
    <name evidence="1" type="ORF">HPB49_001095</name>
</gene>
<name>A0ACB8DTB8_DERSI</name>
<evidence type="ECO:0000313" key="1">
    <source>
        <dbReference type="EMBL" id="KAH7977369.1"/>
    </source>
</evidence>
<keyword evidence="2" id="KW-1185">Reference proteome</keyword>
<sequence length="223" mass="25786">MSWLELRAWAGRSIRFLRFLVASRSSTVTMVDVQAKGGCGDTLEQQAELSKAESSDASVDSQQALSPTSLKRHLRKAYGRRPMELVSRYFRAIFDLAAFANKAAFLARCRATRVVPPDYRVECREIKNTRHIVRILDKCSYKLMLADLEYNRMRKVQVSRLLELLHQKLEKVLTAEDLENVLSLSKAKYENIFEATRNRQRTLFTELLKEYEISGKEEEDSED</sequence>
<comment type="caution">
    <text evidence="1">The sequence shown here is derived from an EMBL/GenBank/DDBJ whole genome shotgun (WGS) entry which is preliminary data.</text>
</comment>
<dbReference type="Proteomes" id="UP000821865">
    <property type="component" value="Chromosome 1"/>
</dbReference>
<evidence type="ECO:0000313" key="2">
    <source>
        <dbReference type="Proteomes" id="UP000821865"/>
    </source>
</evidence>
<dbReference type="EMBL" id="CM023470">
    <property type="protein sequence ID" value="KAH7977369.1"/>
    <property type="molecule type" value="Genomic_DNA"/>
</dbReference>
<organism evidence="1 2">
    <name type="scientific">Dermacentor silvarum</name>
    <name type="common">Tick</name>
    <dbReference type="NCBI Taxonomy" id="543639"/>
    <lineage>
        <taxon>Eukaryota</taxon>
        <taxon>Metazoa</taxon>
        <taxon>Ecdysozoa</taxon>
        <taxon>Arthropoda</taxon>
        <taxon>Chelicerata</taxon>
        <taxon>Arachnida</taxon>
        <taxon>Acari</taxon>
        <taxon>Parasitiformes</taxon>
        <taxon>Ixodida</taxon>
        <taxon>Ixodoidea</taxon>
        <taxon>Ixodidae</taxon>
        <taxon>Rhipicephalinae</taxon>
        <taxon>Dermacentor</taxon>
    </lineage>
</organism>
<accession>A0ACB8DTB8</accession>
<proteinExistence type="predicted"/>
<protein>
    <submittedName>
        <fullName evidence="1">Uncharacterized protein</fullName>
    </submittedName>
</protein>